<organism evidence="6 7">
    <name type="scientific">Helobdella robusta</name>
    <name type="common">Californian leech</name>
    <dbReference type="NCBI Taxonomy" id="6412"/>
    <lineage>
        <taxon>Eukaryota</taxon>
        <taxon>Metazoa</taxon>
        <taxon>Spiralia</taxon>
        <taxon>Lophotrochozoa</taxon>
        <taxon>Annelida</taxon>
        <taxon>Clitellata</taxon>
        <taxon>Hirudinea</taxon>
        <taxon>Rhynchobdellida</taxon>
        <taxon>Glossiphoniidae</taxon>
        <taxon>Helobdella</taxon>
    </lineage>
</organism>
<comment type="similarity">
    <text evidence="1">Belongs to the BicD family.</text>
</comment>
<dbReference type="Gene3D" id="6.10.250.2470">
    <property type="match status" value="2"/>
</dbReference>
<dbReference type="GO" id="GO:0070840">
    <property type="term" value="F:dynein complex binding"/>
    <property type="evidence" value="ECO:0007669"/>
    <property type="project" value="InterPro"/>
</dbReference>
<keyword evidence="4" id="KW-0812">Transmembrane</keyword>
<name>T1EF73_HELRO</name>
<accession>T1EF73</accession>
<dbReference type="HOGENOM" id="CLU_1031644_0_0_1"/>
<gene>
    <name evidence="6" type="primary">20195225</name>
    <name evidence="5" type="ORF">HELRODRAFT_111038</name>
</gene>
<feature type="coiled-coil region" evidence="3">
    <location>
        <begin position="162"/>
        <end position="245"/>
    </location>
</feature>
<dbReference type="InParanoid" id="T1EF73"/>
<reference evidence="7" key="1">
    <citation type="submission" date="2012-12" db="EMBL/GenBank/DDBJ databases">
        <authorList>
            <person name="Hellsten U."/>
            <person name="Grimwood J."/>
            <person name="Chapman J.A."/>
            <person name="Shapiro H."/>
            <person name="Aerts A."/>
            <person name="Otillar R.P."/>
            <person name="Terry A.Y."/>
            <person name="Boore J.L."/>
            <person name="Simakov O."/>
            <person name="Marletaz F."/>
            <person name="Cho S.-J."/>
            <person name="Edsinger-Gonzales E."/>
            <person name="Havlak P."/>
            <person name="Kuo D.-H."/>
            <person name="Larsson T."/>
            <person name="Lv J."/>
            <person name="Arendt D."/>
            <person name="Savage R."/>
            <person name="Osoegawa K."/>
            <person name="de Jong P."/>
            <person name="Lindberg D.R."/>
            <person name="Seaver E.C."/>
            <person name="Weisblat D.A."/>
            <person name="Putnam N.H."/>
            <person name="Grigoriev I.V."/>
            <person name="Rokhsar D.S."/>
        </authorList>
    </citation>
    <scope>NUCLEOTIDE SEQUENCE</scope>
</reference>
<proteinExistence type="inferred from homology"/>
<dbReference type="STRING" id="6412.T1EF73"/>
<protein>
    <submittedName>
        <fullName evidence="5 6">Uncharacterized protein</fullName>
    </submittedName>
</protein>
<dbReference type="KEGG" id="hro:HELRODRAFT_111038"/>
<dbReference type="InterPro" id="IPR018477">
    <property type="entry name" value="BICD"/>
</dbReference>
<dbReference type="OrthoDB" id="10069295at2759"/>
<evidence type="ECO:0000256" key="4">
    <source>
        <dbReference type="SAM" id="Phobius"/>
    </source>
</evidence>
<evidence type="ECO:0000313" key="5">
    <source>
        <dbReference type="EMBL" id="ESO05465.1"/>
    </source>
</evidence>
<evidence type="ECO:0000313" key="7">
    <source>
        <dbReference type="Proteomes" id="UP000015101"/>
    </source>
</evidence>
<feature type="transmembrane region" description="Helical" evidence="4">
    <location>
        <begin position="252"/>
        <end position="269"/>
    </location>
</feature>
<dbReference type="AlphaFoldDB" id="T1EF73"/>
<dbReference type="GeneID" id="20195225"/>
<dbReference type="PANTHER" id="PTHR31233">
    <property type="entry name" value="BICAUDAL D FAMILY MEMBER"/>
    <property type="match status" value="1"/>
</dbReference>
<keyword evidence="4" id="KW-1133">Transmembrane helix</keyword>
<dbReference type="Pfam" id="PF09730">
    <property type="entry name" value="BicD"/>
    <property type="match status" value="2"/>
</dbReference>
<dbReference type="Proteomes" id="UP000015101">
    <property type="component" value="Unassembled WGS sequence"/>
</dbReference>
<sequence length="270" mass="31646">MADDENQMDLEEQVTRLKEELATQHELIETFKTDHAADLATLKQKFESDTAIVAETMHELCSELKLLKKDSDNVLLVRDRCDEYIIRLEEQHLQLVDSEEETKLRSPGSREETDLQEQITKLKARLATKRERIATLTSLLKANKTTAKTSLSTLKQKYESEKVIVTETMHRLRSELKLLKEEAVNFQSVRGMFAQRCDEYVTQLEEQRRQLIAAEEEKKILSGLLEQAIQRKLVLEQKLEDLQFDCRKKTKPFMICILLFVIYIIYNYYV</sequence>
<dbReference type="EMBL" id="KB096325">
    <property type="protein sequence ID" value="ESO05465.1"/>
    <property type="molecule type" value="Genomic_DNA"/>
</dbReference>
<keyword evidence="4" id="KW-0472">Membrane</keyword>
<keyword evidence="2 3" id="KW-0175">Coiled coil</keyword>
<evidence type="ECO:0000256" key="3">
    <source>
        <dbReference type="SAM" id="Coils"/>
    </source>
</evidence>
<evidence type="ECO:0000256" key="1">
    <source>
        <dbReference type="ARBA" id="ARBA00010061"/>
    </source>
</evidence>
<reference evidence="5 7" key="2">
    <citation type="journal article" date="2013" name="Nature">
        <title>Insights into bilaterian evolution from three spiralian genomes.</title>
        <authorList>
            <person name="Simakov O."/>
            <person name="Marletaz F."/>
            <person name="Cho S.J."/>
            <person name="Edsinger-Gonzales E."/>
            <person name="Havlak P."/>
            <person name="Hellsten U."/>
            <person name="Kuo D.H."/>
            <person name="Larsson T."/>
            <person name="Lv J."/>
            <person name="Arendt D."/>
            <person name="Savage R."/>
            <person name="Osoegawa K."/>
            <person name="de Jong P."/>
            <person name="Grimwood J."/>
            <person name="Chapman J.A."/>
            <person name="Shapiro H."/>
            <person name="Aerts A."/>
            <person name="Otillar R.P."/>
            <person name="Terry A.Y."/>
            <person name="Boore J.L."/>
            <person name="Grigoriev I.V."/>
            <person name="Lindberg D.R."/>
            <person name="Seaver E.C."/>
            <person name="Weisblat D.A."/>
            <person name="Putnam N.H."/>
            <person name="Rokhsar D.S."/>
        </authorList>
    </citation>
    <scope>NUCLEOTIDE SEQUENCE</scope>
</reference>
<dbReference type="GO" id="GO:0008093">
    <property type="term" value="F:cytoskeletal anchor activity"/>
    <property type="evidence" value="ECO:0007669"/>
    <property type="project" value="InterPro"/>
</dbReference>
<dbReference type="CTD" id="20195225"/>
<reference evidence="6" key="3">
    <citation type="submission" date="2015-06" db="UniProtKB">
        <authorList>
            <consortium name="EnsemblMetazoa"/>
        </authorList>
    </citation>
    <scope>IDENTIFICATION</scope>
</reference>
<evidence type="ECO:0000313" key="6">
    <source>
        <dbReference type="EnsemblMetazoa" id="HelroP111038"/>
    </source>
</evidence>
<keyword evidence="7" id="KW-1185">Reference proteome</keyword>
<dbReference type="eggNOG" id="KOG0999">
    <property type="taxonomic scope" value="Eukaryota"/>
</dbReference>
<dbReference type="EnsemblMetazoa" id="HelroT111038">
    <property type="protein sequence ID" value="HelroP111038"/>
    <property type="gene ID" value="HelroG111038"/>
</dbReference>
<dbReference type="RefSeq" id="XP_009016098.1">
    <property type="nucleotide sequence ID" value="XM_009017850.1"/>
</dbReference>
<dbReference type="PANTHER" id="PTHR31233:SF6">
    <property type="entry name" value="PROTEIN BICAUDAL D"/>
    <property type="match status" value="1"/>
</dbReference>
<evidence type="ECO:0000256" key="2">
    <source>
        <dbReference type="ARBA" id="ARBA00023054"/>
    </source>
</evidence>
<dbReference type="EMBL" id="AMQM01003785">
    <property type="status" value="NOT_ANNOTATED_CDS"/>
    <property type="molecule type" value="Genomic_DNA"/>
</dbReference>